<evidence type="ECO:0000256" key="2">
    <source>
        <dbReference type="SAM" id="MobiDB-lite"/>
    </source>
</evidence>
<dbReference type="EMBL" id="LT607754">
    <property type="protein sequence ID" value="SCG73117.1"/>
    <property type="molecule type" value="Genomic_DNA"/>
</dbReference>
<accession>A0A1C5JRH9</accession>
<feature type="domain" description="YCII-related" evidence="3">
    <location>
        <begin position="12"/>
        <end position="112"/>
    </location>
</feature>
<keyword evidence="5" id="KW-1185">Reference proteome</keyword>
<evidence type="ECO:0000313" key="4">
    <source>
        <dbReference type="EMBL" id="SCG73117.1"/>
    </source>
</evidence>
<feature type="region of interest" description="Disordered" evidence="2">
    <location>
        <begin position="131"/>
        <end position="160"/>
    </location>
</feature>
<name>A0A1C5JRH9_9ACTN</name>
<evidence type="ECO:0000259" key="3">
    <source>
        <dbReference type="Pfam" id="PF03795"/>
    </source>
</evidence>
<organism evidence="4 5">
    <name type="scientific">Micromonospora inositola</name>
    <dbReference type="NCBI Taxonomy" id="47865"/>
    <lineage>
        <taxon>Bacteria</taxon>
        <taxon>Bacillati</taxon>
        <taxon>Actinomycetota</taxon>
        <taxon>Actinomycetes</taxon>
        <taxon>Micromonosporales</taxon>
        <taxon>Micromonosporaceae</taxon>
        <taxon>Micromonospora</taxon>
    </lineage>
</organism>
<proteinExistence type="inferred from homology"/>
<dbReference type="SUPFAM" id="SSF54909">
    <property type="entry name" value="Dimeric alpha+beta barrel"/>
    <property type="match status" value="1"/>
</dbReference>
<dbReference type="InterPro" id="IPR005545">
    <property type="entry name" value="YCII"/>
</dbReference>
<dbReference type="AlphaFoldDB" id="A0A1C5JRH9"/>
<evidence type="ECO:0000313" key="5">
    <source>
        <dbReference type="Proteomes" id="UP000198221"/>
    </source>
</evidence>
<dbReference type="Pfam" id="PF03795">
    <property type="entry name" value="YCII"/>
    <property type="match status" value="1"/>
</dbReference>
<protein>
    <submittedName>
        <fullName evidence="4">Uncharacterized conserved protein</fullName>
    </submittedName>
</protein>
<dbReference type="InterPro" id="IPR011008">
    <property type="entry name" value="Dimeric_a/b-barrel"/>
</dbReference>
<dbReference type="PANTHER" id="PTHR35174">
    <property type="entry name" value="BLL7171 PROTEIN-RELATED"/>
    <property type="match status" value="1"/>
</dbReference>
<evidence type="ECO:0000256" key="1">
    <source>
        <dbReference type="ARBA" id="ARBA00007689"/>
    </source>
</evidence>
<dbReference type="OrthoDB" id="668782at2"/>
<gene>
    <name evidence="4" type="ORF">GA0070613_5243</name>
</gene>
<sequence length="180" mass="19457">MAPEWRAPWLSYAILIYATDSAHSADGTPEELEVHDRPATELEESGCMAAAFALQPIATATSIRGDVVTDGPFLDAKEVVAGFYVIEAPDLDGALKIARRNPAAQLGGGARRAGAGPGRGVRAGGVCRGRARLPGRRLANPHRRRTPGPRRRPRRPTRRSRAWIAHPPAPILTGQVWHRD</sequence>
<reference evidence="5" key="1">
    <citation type="submission" date="2016-06" db="EMBL/GenBank/DDBJ databases">
        <authorList>
            <person name="Varghese N."/>
            <person name="Submissions Spin"/>
        </authorList>
    </citation>
    <scope>NUCLEOTIDE SEQUENCE [LARGE SCALE GENOMIC DNA]</scope>
    <source>
        <strain evidence="5">DSM 43819</strain>
    </source>
</reference>
<comment type="similarity">
    <text evidence="1">Belongs to the YciI family.</text>
</comment>
<dbReference type="PANTHER" id="PTHR35174:SF3">
    <property type="entry name" value="BLL7171 PROTEIN"/>
    <property type="match status" value="1"/>
</dbReference>
<dbReference type="Proteomes" id="UP000198221">
    <property type="component" value="Chromosome I"/>
</dbReference>
<dbReference type="Gene3D" id="3.30.70.1060">
    <property type="entry name" value="Dimeric alpha+beta barrel"/>
    <property type="match status" value="1"/>
</dbReference>